<dbReference type="GO" id="GO:0045505">
    <property type="term" value="F:dynein intermediate chain binding"/>
    <property type="evidence" value="ECO:0007669"/>
    <property type="project" value="InterPro"/>
</dbReference>
<keyword evidence="10" id="KW-0505">Motor protein</keyword>
<dbReference type="GO" id="GO:0030286">
    <property type="term" value="C:dynein complex"/>
    <property type="evidence" value="ECO:0007669"/>
    <property type="project" value="UniProtKB-KW"/>
</dbReference>
<evidence type="ECO:0000256" key="11">
    <source>
        <dbReference type="ARBA" id="ARBA00023212"/>
    </source>
</evidence>
<protein>
    <submittedName>
        <fullName evidence="16">Uncharacterized protein</fullName>
    </submittedName>
</protein>
<dbReference type="GO" id="GO:0051959">
    <property type="term" value="F:dynein light intermediate chain binding"/>
    <property type="evidence" value="ECO:0007669"/>
    <property type="project" value="InterPro"/>
</dbReference>
<dbReference type="Pfam" id="PF17852">
    <property type="entry name" value="Dynein_AAA_lid"/>
    <property type="match status" value="1"/>
</dbReference>
<dbReference type="Gene3D" id="3.40.50.300">
    <property type="entry name" value="P-loop containing nucleotide triphosphate hydrolases"/>
    <property type="match status" value="2"/>
</dbReference>
<feature type="domain" description="Dynein heavy chain AAA 5 extension" evidence="14">
    <location>
        <begin position="3"/>
        <end position="120"/>
    </location>
</feature>
<dbReference type="InterPro" id="IPR041466">
    <property type="entry name" value="Dynein_AAA5_ext"/>
</dbReference>
<dbReference type="OrthoDB" id="6358745at2759"/>
<keyword evidence="3" id="KW-0963">Cytoplasm</keyword>
<feature type="domain" description="Dynein heavy chain 3 AAA+ lid" evidence="15">
    <location>
        <begin position="242"/>
        <end position="303"/>
    </location>
</feature>
<evidence type="ECO:0000256" key="8">
    <source>
        <dbReference type="ARBA" id="ARBA00023054"/>
    </source>
</evidence>
<dbReference type="GO" id="GO:0007018">
    <property type="term" value="P:microtubule-based movement"/>
    <property type="evidence" value="ECO:0007669"/>
    <property type="project" value="InterPro"/>
</dbReference>
<organism evidence="16 17">
    <name type="scientific">Armadillidium nasatum</name>
    <dbReference type="NCBI Taxonomy" id="96803"/>
    <lineage>
        <taxon>Eukaryota</taxon>
        <taxon>Metazoa</taxon>
        <taxon>Ecdysozoa</taxon>
        <taxon>Arthropoda</taxon>
        <taxon>Crustacea</taxon>
        <taxon>Multicrustacea</taxon>
        <taxon>Malacostraca</taxon>
        <taxon>Eumalacostraca</taxon>
        <taxon>Peracarida</taxon>
        <taxon>Isopoda</taxon>
        <taxon>Oniscidea</taxon>
        <taxon>Crinocheta</taxon>
        <taxon>Armadillidiidae</taxon>
        <taxon>Armadillidium</taxon>
    </lineage>
</organism>
<proteinExistence type="inferred from homology"/>
<dbReference type="InterPro" id="IPR041589">
    <property type="entry name" value="DNAH3_AAA_lid_1"/>
</dbReference>
<evidence type="ECO:0000313" key="16">
    <source>
        <dbReference type="EMBL" id="KAB7494337.1"/>
    </source>
</evidence>
<evidence type="ECO:0000256" key="5">
    <source>
        <dbReference type="ARBA" id="ARBA00022741"/>
    </source>
</evidence>
<dbReference type="InterPro" id="IPR024317">
    <property type="entry name" value="Dynein_heavy_chain_D4_dom"/>
</dbReference>
<dbReference type="Gene3D" id="1.10.472.130">
    <property type="match status" value="1"/>
</dbReference>
<dbReference type="Gene3D" id="1.20.920.30">
    <property type="match status" value="1"/>
</dbReference>
<keyword evidence="11" id="KW-0206">Cytoskeleton</keyword>
<dbReference type="Proteomes" id="UP000326759">
    <property type="component" value="Unassembled WGS sequence"/>
</dbReference>
<evidence type="ECO:0000256" key="1">
    <source>
        <dbReference type="ARBA" id="ARBA00004430"/>
    </source>
</evidence>
<dbReference type="Pfam" id="PF12780">
    <property type="entry name" value="AAA_8"/>
    <property type="match status" value="1"/>
</dbReference>
<keyword evidence="12" id="KW-0966">Cell projection</keyword>
<evidence type="ECO:0000256" key="2">
    <source>
        <dbReference type="ARBA" id="ARBA00008887"/>
    </source>
</evidence>
<keyword evidence="4" id="KW-0493">Microtubule</keyword>
<dbReference type="Pfam" id="PF12775">
    <property type="entry name" value="AAA_7"/>
    <property type="match status" value="1"/>
</dbReference>
<evidence type="ECO:0000259" key="15">
    <source>
        <dbReference type="Pfam" id="PF17857"/>
    </source>
</evidence>
<sequence>MVLMDKYIPTCLDVLKIRFKKLVPVPEISHLMMLCQLLDCLLTPENIPSESGKEIYEIYFVFAAVWAFGSTMYQDGNIDYRVEFSKWWQQEFKTIKFPGNGTVFDYFIDKETSKFVHWSEKVPRFDLDPDAPLQVDKYGTVQPHTLIRQHMDYGHWYDRTKHTLKDINNVQYVACMNPTAGSFTINPRLQRHFAVFAVSFPNNESLTHIYTSLLDQHLKNPNMKFQSQISRINQNFTINKCLILQGLLFSSGETLKQPLDLARAWLHETQRVYGDRLLEEKDLDSLTKLQGDVIKKVFEELDEAEVMAKPNVFCHFARGVGDPRYLPIKSWTDINGILTEALNTYNELNAAMNLVLFEAAMAHVCRLILYLCNPLSINRILECPRGNALLVGVGGSGKQSLARLAAFISGLEVFQITLTREYGLAEFRSDLSSLYIRAGMKNLGTVFLLTDAHIPDEKFLVLINDLLASGEIPDLFHDDEVENIVSSVRNEVKSTGMPDNRENCWRFFIDRVRRNLKIVLCFSPVGSTLRYEL</sequence>
<evidence type="ECO:0000256" key="3">
    <source>
        <dbReference type="ARBA" id="ARBA00022490"/>
    </source>
</evidence>
<evidence type="ECO:0000259" key="14">
    <source>
        <dbReference type="Pfam" id="PF17852"/>
    </source>
</evidence>
<gene>
    <name evidence="16" type="ORF">Anas_04775</name>
</gene>
<feature type="domain" description="Dynein heavy chain AAA module D4" evidence="13">
    <location>
        <begin position="352"/>
        <end position="531"/>
    </location>
</feature>
<dbReference type="PANTHER" id="PTHR45703:SF8">
    <property type="entry name" value="DYNEINS HEAVY CHAIN"/>
    <property type="match status" value="1"/>
</dbReference>
<evidence type="ECO:0000256" key="12">
    <source>
        <dbReference type="ARBA" id="ARBA00023273"/>
    </source>
</evidence>
<dbReference type="FunFam" id="3.40.50.300:FF:001810">
    <property type="entry name" value="Cytoplasmic dynein 2 heavy chain 1"/>
    <property type="match status" value="1"/>
</dbReference>
<comment type="caution">
    <text evidence="16">The sequence shown here is derived from an EMBL/GenBank/DDBJ whole genome shotgun (WGS) entry which is preliminary data.</text>
</comment>
<dbReference type="InterPro" id="IPR026983">
    <property type="entry name" value="DHC"/>
</dbReference>
<dbReference type="InterPro" id="IPR027417">
    <property type="entry name" value="P-loop_NTPase"/>
</dbReference>
<keyword evidence="8" id="KW-0175">Coiled coil</keyword>
<evidence type="ECO:0000259" key="13">
    <source>
        <dbReference type="Pfam" id="PF12780"/>
    </source>
</evidence>
<keyword evidence="9" id="KW-0969">Cilium</keyword>
<evidence type="ECO:0000256" key="9">
    <source>
        <dbReference type="ARBA" id="ARBA00023069"/>
    </source>
</evidence>
<keyword evidence="6" id="KW-0067">ATP-binding</keyword>
<evidence type="ECO:0000256" key="7">
    <source>
        <dbReference type="ARBA" id="ARBA00023017"/>
    </source>
</evidence>
<dbReference type="EMBL" id="SEYY01024174">
    <property type="protein sequence ID" value="KAB7494337.1"/>
    <property type="molecule type" value="Genomic_DNA"/>
</dbReference>
<dbReference type="AlphaFoldDB" id="A0A5N5SK34"/>
<keyword evidence="17" id="KW-1185">Reference proteome</keyword>
<dbReference type="GO" id="GO:0005874">
    <property type="term" value="C:microtubule"/>
    <property type="evidence" value="ECO:0007669"/>
    <property type="project" value="UniProtKB-KW"/>
</dbReference>
<comment type="similarity">
    <text evidence="2">Belongs to the dynein heavy chain family.</text>
</comment>
<evidence type="ECO:0000256" key="6">
    <source>
        <dbReference type="ARBA" id="ARBA00022840"/>
    </source>
</evidence>
<dbReference type="Pfam" id="PF17857">
    <property type="entry name" value="AAA_lid_1"/>
    <property type="match status" value="1"/>
</dbReference>
<comment type="subcellular location">
    <subcellularLocation>
        <location evidence="1">Cytoplasm</location>
        <location evidence="1">Cytoskeleton</location>
        <location evidence="1">Cilium axoneme</location>
    </subcellularLocation>
</comment>
<keyword evidence="7" id="KW-0243">Dynein</keyword>
<keyword evidence="5" id="KW-0547">Nucleotide-binding</keyword>
<evidence type="ECO:0000256" key="10">
    <source>
        <dbReference type="ARBA" id="ARBA00023175"/>
    </source>
</evidence>
<dbReference type="GO" id="GO:0005930">
    <property type="term" value="C:axoneme"/>
    <property type="evidence" value="ECO:0007669"/>
    <property type="project" value="UniProtKB-SubCell"/>
</dbReference>
<dbReference type="GO" id="GO:0005524">
    <property type="term" value="F:ATP binding"/>
    <property type="evidence" value="ECO:0007669"/>
    <property type="project" value="UniProtKB-KW"/>
</dbReference>
<accession>A0A5N5SK34</accession>
<dbReference type="SUPFAM" id="SSF52540">
    <property type="entry name" value="P-loop containing nucleoside triphosphate hydrolases"/>
    <property type="match status" value="2"/>
</dbReference>
<evidence type="ECO:0000313" key="17">
    <source>
        <dbReference type="Proteomes" id="UP000326759"/>
    </source>
</evidence>
<name>A0A5N5SK34_9CRUS</name>
<evidence type="ECO:0000256" key="4">
    <source>
        <dbReference type="ARBA" id="ARBA00022701"/>
    </source>
</evidence>
<dbReference type="PANTHER" id="PTHR45703">
    <property type="entry name" value="DYNEIN HEAVY CHAIN"/>
    <property type="match status" value="1"/>
</dbReference>
<reference evidence="16 17" key="1">
    <citation type="journal article" date="2019" name="PLoS Biol.">
        <title>Sex chromosomes control vertical transmission of feminizing Wolbachia symbionts in an isopod.</title>
        <authorList>
            <person name="Becking T."/>
            <person name="Chebbi M.A."/>
            <person name="Giraud I."/>
            <person name="Moumen B."/>
            <person name="Laverre T."/>
            <person name="Caubet Y."/>
            <person name="Peccoud J."/>
            <person name="Gilbert C."/>
            <person name="Cordaux R."/>
        </authorList>
    </citation>
    <scope>NUCLEOTIDE SEQUENCE [LARGE SCALE GENOMIC DNA]</scope>
    <source>
        <strain evidence="16">ANa2</strain>
        <tissue evidence="16">Whole body excluding digestive tract and cuticle</tissue>
    </source>
</reference>